<reference evidence="15" key="1">
    <citation type="journal article" date="2014" name="Genome Announc.">
        <title>Genome sequence and annotation of Acremonium chrysogenum, producer of the beta-lactam antibiotic cephalosporin C.</title>
        <authorList>
            <person name="Terfehr D."/>
            <person name="Dahlmann T.A."/>
            <person name="Specht T."/>
            <person name="Zadra I."/>
            <person name="Kuernsteiner H."/>
            <person name="Kueck U."/>
        </authorList>
    </citation>
    <scope>NUCLEOTIDE SEQUENCE [LARGE SCALE GENOMIC DNA]</scope>
    <source>
        <strain evidence="15">ATCC 11550 / CBS 779.69 / DSM 880 / IAM 14645 / JCM 23072 / IMI 49137</strain>
    </source>
</reference>
<dbReference type="EC" id="4.1.2.13" evidence="5 13"/>
<proteinExistence type="inferred from homology"/>
<dbReference type="Gene3D" id="3.20.20.70">
    <property type="entry name" value="Aldolase class I"/>
    <property type="match status" value="1"/>
</dbReference>
<keyword evidence="9 13" id="KW-0456">Lyase</keyword>
<evidence type="ECO:0000313" key="15">
    <source>
        <dbReference type="Proteomes" id="UP000029964"/>
    </source>
</evidence>
<comment type="cofactor">
    <cofactor evidence="12 13">
        <name>Zn(2+)</name>
        <dbReference type="ChEBI" id="CHEBI:29105"/>
    </cofactor>
    <text evidence="12 13">Binds 2 Zn(2+) ions per subunit. One is catalytic and the other provides a structural contribution.</text>
</comment>
<dbReference type="PROSITE" id="PS00806">
    <property type="entry name" value="ALDOLASE_CLASS_II_2"/>
    <property type="match status" value="1"/>
</dbReference>
<dbReference type="PIRSF" id="PIRSF001359">
    <property type="entry name" value="F_bP_aldolase_II"/>
    <property type="match status" value="1"/>
</dbReference>
<comment type="catalytic activity">
    <reaction evidence="1 13">
        <text>beta-D-fructose 1,6-bisphosphate = D-glyceraldehyde 3-phosphate + dihydroxyacetone phosphate</text>
        <dbReference type="Rhea" id="RHEA:14729"/>
        <dbReference type="ChEBI" id="CHEBI:32966"/>
        <dbReference type="ChEBI" id="CHEBI:57642"/>
        <dbReference type="ChEBI" id="CHEBI:59776"/>
        <dbReference type="EC" id="4.1.2.13"/>
    </reaction>
</comment>
<dbReference type="PROSITE" id="PS00602">
    <property type="entry name" value="ALDOLASE_CLASS_II_1"/>
    <property type="match status" value="1"/>
</dbReference>
<dbReference type="EMBL" id="JPKY01000084">
    <property type="protein sequence ID" value="KFH42846.1"/>
    <property type="molecule type" value="Genomic_DNA"/>
</dbReference>
<dbReference type="GO" id="GO:0005739">
    <property type="term" value="C:mitochondrion"/>
    <property type="evidence" value="ECO:0007669"/>
    <property type="project" value="EnsemblFungi"/>
</dbReference>
<evidence type="ECO:0000256" key="13">
    <source>
        <dbReference type="RuleBase" id="RU366023"/>
    </source>
</evidence>
<evidence type="ECO:0000256" key="1">
    <source>
        <dbReference type="ARBA" id="ARBA00000441"/>
    </source>
</evidence>
<evidence type="ECO:0000256" key="11">
    <source>
        <dbReference type="PIRSR" id="PIRSR001359-2"/>
    </source>
</evidence>
<feature type="binding site" evidence="11">
    <location>
        <position position="228"/>
    </location>
    <ligand>
        <name>dihydroxyacetone phosphate</name>
        <dbReference type="ChEBI" id="CHEBI:57642"/>
    </ligand>
</feature>
<feature type="binding site" evidence="11">
    <location>
        <begin position="267"/>
        <end position="269"/>
    </location>
    <ligand>
        <name>dihydroxyacetone phosphate</name>
        <dbReference type="ChEBI" id="CHEBI:57642"/>
    </ligand>
</feature>
<sequence>MGVTDVLSRKSGVIVGDDVLRLFEYAREKQFAIPAINVTSSSTVVASLEAARDAKSPIILQFSQGGAAYFAGKGVSNDGQAASIAGSIAAAHYVRSLAPIYGVPVVLHTDHCAKKLLPWLDGMLDADEAYFKEHGEPLFSSHMIDLSEETVEWNVETTAKYLKRAAPMKQWLEMEIGITGGEEDGVNNEDVDNNSLYTQPEDIEYIYKTLKPISPYFSIAAGFGNVHGVYKPGNVKLHPELLGRHQAHCKKVFNMTEDKPVFFVFHGGSGSSKQEYLTAISFGVVKVNMDTDMQFAYCSGIRDYMINKKDYVNTAVGNPDGEDKPNKKYFDPRVWVREGEKAMSARVTEALKDFNASGQL</sequence>
<evidence type="ECO:0000256" key="4">
    <source>
        <dbReference type="ARBA" id="ARBA00005812"/>
    </source>
</evidence>
<evidence type="ECO:0000256" key="10">
    <source>
        <dbReference type="PIRSR" id="PIRSR001359-1"/>
    </source>
</evidence>
<feature type="binding site" evidence="12">
    <location>
        <position position="111"/>
    </location>
    <ligand>
        <name>Zn(2+)</name>
        <dbReference type="ChEBI" id="CHEBI:29105"/>
        <label>1</label>
        <note>catalytic</note>
    </ligand>
</feature>
<comment type="function">
    <text evidence="2 13">Catalyzes the aldol condensation of dihydroxyacetone phosphate (DHAP or glycerone-phosphate) with glyceraldehyde 3-phosphate (G3P) to form fructose 1,6-bisphosphate (FBP) in gluconeogenesis and the reverse reaction in glycolysis.</text>
</comment>
<dbReference type="FunFam" id="3.20.20.70:FF:000013">
    <property type="entry name" value="Class II fructose-bisphosphate aldolase"/>
    <property type="match status" value="1"/>
</dbReference>
<comment type="pathway">
    <text evidence="3 13">Carbohydrate degradation; glycolysis; D-glyceraldehyde 3-phosphate and glycerone phosphate from D-glucose: step 4/4.</text>
</comment>
<comment type="similarity">
    <text evidence="4 13">Belongs to the class II fructose-bisphosphate aldolase family.</text>
</comment>
<dbReference type="GO" id="GO:0008270">
    <property type="term" value="F:zinc ion binding"/>
    <property type="evidence" value="ECO:0007669"/>
    <property type="project" value="UniProtKB-UniRule"/>
</dbReference>
<dbReference type="STRING" id="857340.A0A086T0G4"/>
<dbReference type="UniPathway" id="UPA00109">
    <property type="reaction ID" value="UER00183"/>
</dbReference>
<evidence type="ECO:0000256" key="6">
    <source>
        <dbReference type="ARBA" id="ARBA00022723"/>
    </source>
</evidence>
<dbReference type="SUPFAM" id="SSF51569">
    <property type="entry name" value="Aldolase"/>
    <property type="match status" value="1"/>
</dbReference>
<keyword evidence="7 12" id="KW-0862">Zinc</keyword>
<evidence type="ECO:0000256" key="5">
    <source>
        <dbReference type="ARBA" id="ARBA00013068"/>
    </source>
</evidence>
<dbReference type="PANTHER" id="PTHR30559:SF0">
    <property type="entry name" value="FRUCTOSE-BISPHOSPHATE ALDOLASE"/>
    <property type="match status" value="1"/>
</dbReference>
<protein>
    <recommendedName>
        <fullName evidence="5 13">Fructose-bisphosphate aldolase</fullName>
        <shortName evidence="13">FBP aldolase</shortName>
        <ecNumber evidence="5 13">4.1.2.13</ecNumber>
    </recommendedName>
</protein>
<comment type="caution">
    <text evidence="14">The sequence shown here is derived from an EMBL/GenBank/DDBJ whole genome shotgun (WGS) entry which is preliminary data.</text>
</comment>
<dbReference type="NCBIfam" id="TIGR01520">
    <property type="entry name" value="FruBisAldo_II_A"/>
    <property type="match status" value="1"/>
</dbReference>
<dbReference type="Pfam" id="PF01116">
    <property type="entry name" value="F_bP_aldolase"/>
    <property type="match status" value="1"/>
</dbReference>
<feature type="binding site" evidence="12">
    <location>
        <position position="175"/>
    </location>
    <ligand>
        <name>Zn(2+)</name>
        <dbReference type="ChEBI" id="CHEBI:29105"/>
        <label>2</label>
    </ligand>
</feature>
<dbReference type="GO" id="GO:0006094">
    <property type="term" value="P:gluconeogenesis"/>
    <property type="evidence" value="ECO:0007669"/>
    <property type="project" value="EnsemblFungi"/>
</dbReference>
<feature type="binding site" evidence="11">
    <location>
        <begin position="288"/>
        <end position="291"/>
    </location>
    <ligand>
        <name>dihydroxyacetone phosphate</name>
        <dbReference type="ChEBI" id="CHEBI:57642"/>
    </ligand>
</feature>
<dbReference type="AlphaFoldDB" id="A0A086T0G4"/>
<evidence type="ECO:0000313" key="14">
    <source>
        <dbReference type="EMBL" id="KFH42846.1"/>
    </source>
</evidence>
<dbReference type="NCBIfam" id="TIGR00167">
    <property type="entry name" value="cbbA"/>
    <property type="match status" value="1"/>
</dbReference>
<organism evidence="14 15">
    <name type="scientific">Hapsidospora chrysogenum (strain ATCC 11550 / CBS 779.69 / DSM 880 / IAM 14645 / JCM 23072 / IMI 49137)</name>
    <name type="common">Acremonium chrysogenum</name>
    <dbReference type="NCBI Taxonomy" id="857340"/>
    <lineage>
        <taxon>Eukaryota</taxon>
        <taxon>Fungi</taxon>
        <taxon>Dikarya</taxon>
        <taxon>Ascomycota</taxon>
        <taxon>Pezizomycotina</taxon>
        <taxon>Sordariomycetes</taxon>
        <taxon>Hypocreomycetidae</taxon>
        <taxon>Hypocreales</taxon>
        <taxon>Bionectriaceae</taxon>
        <taxon>Hapsidospora</taxon>
    </lineage>
</organism>
<feature type="binding site" evidence="12">
    <location>
        <position position="227"/>
    </location>
    <ligand>
        <name>Zn(2+)</name>
        <dbReference type="ChEBI" id="CHEBI:29105"/>
        <label>1</label>
        <note>catalytic</note>
    </ligand>
</feature>
<dbReference type="CDD" id="cd00946">
    <property type="entry name" value="FBP_aldolase_IIA"/>
    <property type="match status" value="1"/>
</dbReference>
<evidence type="ECO:0000256" key="2">
    <source>
        <dbReference type="ARBA" id="ARBA00002181"/>
    </source>
</evidence>
<accession>A0A086T0G4</accession>
<feature type="binding site" evidence="12">
    <location>
        <position position="145"/>
    </location>
    <ligand>
        <name>Zn(2+)</name>
        <dbReference type="ChEBI" id="CHEBI:29105"/>
        <label>2</label>
    </ligand>
</feature>
<dbReference type="InterPro" id="IPR013785">
    <property type="entry name" value="Aldolase_TIM"/>
</dbReference>
<evidence type="ECO:0000256" key="3">
    <source>
        <dbReference type="ARBA" id="ARBA00004714"/>
    </source>
</evidence>
<dbReference type="OrthoDB" id="35652at2759"/>
<keyword evidence="8 13" id="KW-0324">Glycolysis</keyword>
<keyword evidence="6 12" id="KW-0479">Metal-binding</keyword>
<evidence type="ECO:0000256" key="7">
    <source>
        <dbReference type="ARBA" id="ARBA00022833"/>
    </source>
</evidence>
<dbReference type="InterPro" id="IPR000771">
    <property type="entry name" value="FBA_II"/>
</dbReference>
<dbReference type="GO" id="GO:0061621">
    <property type="term" value="P:canonical glycolysis"/>
    <property type="evidence" value="ECO:0007669"/>
    <property type="project" value="EnsemblFungi"/>
</dbReference>
<name>A0A086T0G4_HAPC1</name>
<feature type="active site" description="Proton donor" evidence="10">
    <location>
        <position position="110"/>
    </location>
</feature>
<dbReference type="GO" id="GO:1904408">
    <property type="term" value="F:melatonin binding"/>
    <property type="evidence" value="ECO:0007669"/>
    <property type="project" value="EnsemblFungi"/>
</dbReference>
<keyword evidence="15" id="KW-1185">Reference proteome</keyword>
<dbReference type="GO" id="GO:0005829">
    <property type="term" value="C:cytosol"/>
    <property type="evidence" value="ECO:0007669"/>
    <property type="project" value="EnsemblFungi"/>
</dbReference>
<evidence type="ECO:0000256" key="12">
    <source>
        <dbReference type="PIRSR" id="PIRSR001359-3"/>
    </source>
</evidence>
<evidence type="ECO:0000256" key="9">
    <source>
        <dbReference type="ARBA" id="ARBA00023239"/>
    </source>
</evidence>
<dbReference type="HOGENOM" id="CLU_036923_0_0_1"/>
<dbReference type="Proteomes" id="UP000029964">
    <property type="component" value="Unassembled WGS sequence"/>
</dbReference>
<gene>
    <name evidence="14" type="ORF">ACRE_064360</name>
</gene>
<dbReference type="InterPro" id="IPR006411">
    <property type="entry name" value="Fruct_bisP_bact"/>
</dbReference>
<dbReference type="NCBIfam" id="NF006628">
    <property type="entry name" value="PRK09197.1"/>
    <property type="match status" value="1"/>
</dbReference>
<dbReference type="GO" id="GO:0004332">
    <property type="term" value="F:fructose-bisphosphate aldolase activity"/>
    <property type="evidence" value="ECO:0007669"/>
    <property type="project" value="UniProtKB-EC"/>
</dbReference>
<feature type="binding site" evidence="12">
    <location>
        <position position="266"/>
    </location>
    <ligand>
        <name>Zn(2+)</name>
        <dbReference type="ChEBI" id="CHEBI:29105"/>
        <label>1</label>
        <note>catalytic</note>
    </ligand>
</feature>
<evidence type="ECO:0000256" key="8">
    <source>
        <dbReference type="ARBA" id="ARBA00023152"/>
    </source>
</evidence>
<dbReference type="PANTHER" id="PTHR30559">
    <property type="entry name" value="FRUCTOSE-BISPHOSPHATE ALDOLASE CLASS 2"/>
    <property type="match status" value="1"/>
</dbReference>